<organism evidence="2 3">
    <name type="scientific">Octopus sinensis</name>
    <name type="common">East Asian common octopus</name>
    <dbReference type="NCBI Taxonomy" id="2607531"/>
    <lineage>
        <taxon>Eukaryota</taxon>
        <taxon>Metazoa</taxon>
        <taxon>Spiralia</taxon>
        <taxon>Lophotrochozoa</taxon>
        <taxon>Mollusca</taxon>
        <taxon>Cephalopoda</taxon>
        <taxon>Coleoidea</taxon>
        <taxon>Octopodiformes</taxon>
        <taxon>Octopoda</taxon>
        <taxon>Incirrata</taxon>
        <taxon>Octopodidae</taxon>
        <taxon>Octopus</taxon>
    </lineage>
</organism>
<dbReference type="RefSeq" id="XP_029657915.1">
    <property type="nucleotide sequence ID" value="XM_029802055.1"/>
</dbReference>
<dbReference type="Gene3D" id="3.40.50.12780">
    <property type="entry name" value="N-terminal domain of ligase-like"/>
    <property type="match status" value="1"/>
</dbReference>
<dbReference type="InterPro" id="IPR032387">
    <property type="entry name" value="ACAS_N"/>
</dbReference>
<protein>
    <submittedName>
        <fullName evidence="3">Acetyl-coenzyme A synthetase-like</fullName>
    </submittedName>
</protein>
<feature type="domain" description="Acetyl-coenzyme A synthetase N-terminal" evidence="1">
    <location>
        <begin position="44"/>
        <end position="104"/>
    </location>
</feature>
<proteinExistence type="predicted"/>
<dbReference type="SUPFAM" id="SSF56801">
    <property type="entry name" value="Acetyl-CoA synthetase-like"/>
    <property type="match status" value="1"/>
</dbReference>
<dbReference type="KEGG" id="osn:115232211"/>
<evidence type="ECO:0000259" key="1">
    <source>
        <dbReference type="Pfam" id="PF16177"/>
    </source>
</evidence>
<dbReference type="PANTHER" id="PTHR24095:SF244">
    <property type="entry name" value="ACETYL-COENZYME A SYNTHETASE"/>
    <property type="match status" value="1"/>
</dbReference>
<evidence type="ECO:0000313" key="3">
    <source>
        <dbReference type="RefSeq" id="XP_029657915.1"/>
    </source>
</evidence>
<evidence type="ECO:0000313" key="2">
    <source>
        <dbReference type="Proteomes" id="UP000515154"/>
    </source>
</evidence>
<dbReference type="Proteomes" id="UP000515154">
    <property type="component" value="Unplaced"/>
</dbReference>
<dbReference type="InterPro" id="IPR042099">
    <property type="entry name" value="ANL_N_sf"/>
</dbReference>
<gene>
    <name evidence="3" type="primary">LOC115232211</name>
</gene>
<dbReference type="GO" id="GO:0006085">
    <property type="term" value="P:acetyl-CoA biosynthetic process"/>
    <property type="evidence" value="ECO:0007669"/>
    <property type="project" value="TreeGrafter"/>
</dbReference>
<dbReference type="Pfam" id="PF16177">
    <property type="entry name" value="ACAS_N"/>
    <property type="match status" value="1"/>
</dbReference>
<dbReference type="GO" id="GO:0003987">
    <property type="term" value="F:acetate-CoA ligase activity"/>
    <property type="evidence" value="ECO:0007669"/>
    <property type="project" value="TreeGrafter"/>
</dbReference>
<name>A0A6P7U6C3_9MOLL</name>
<dbReference type="AlphaFoldDB" id="A0A6P7U6C3"/>
<keyword evidence="2" id="KW-1185">Reference proteome</keyword>
<sequence length="126" mass="14668">MTTKSSSVFLRTAHDGSIKHAEHELYHPPKRVLEKSHLPSMSHYKQMYDQSVQNPVAFWSKIAQQFFWDSFEPNQGLEWNFDSSKGPISINWFKGARTNVSYNCLDRHIKNGNGDKTVFYWSKVVS</sequence>
<reference evidence="3" key="1">
    <citation type="submission" date="2025-08" db="UniProtKB">
        <authorList>
            <consortium name="RefSeq"/>
        </authorList>
    </citation>
    <scope>IDENTIFICATION</scope>
</reference>
<dbReference type="PANTHER" id="PTHR24095">
    <property type="entry name" value="ACETYL-COENZYME A SYNTHETASE"/>
    <property type="match status" value="1"/>
</dbReference>
<accession>A0A6P7U6C3</accession>